<accession>A0A2V5IC35</accession>
<dbReference type="SUPFAM" id="SSF51905">
    <property type="entry name" value="FAD/NAD(P)-binding domain"/>
    <property type="match status" value="1"/>
</dbReference>
<dbReference type="Proteomes" id="UP000248817">
    <property type="component" value="Unassembled WGS sequence"/>
</dbReference>
<dbReference type="AlphaFoldDB" id="A0A2V5IC35"/>
<dbReference type="SUPFAM" id="SSF54373">
    <property type="entry name" value="FAD-linked reductases, C-terminal domain"/>
    <property type="match status" value="1"/>
</dbReference>
<dbReference type="InterPro" id="IPR002937">
    <property type="entry name" value="Amino_oxidase"/>
</dbReference>
<name>A0A2V5IC35_9EURO</name>
<dbReference type="PANTHER" id="PTHR10742:SF342">
    <property type="entry name" value="AMINE OXIDASE"/>
    <property type="match status" value="1"/>
</dbReference>
<evidence type="ECO:0000313" key="4">
    <source>
        <dbReference type="Proteomes" id="UP000248817"/>
    </source>
</evidence>
<gene>
    <name evidence="3" type="ORF">BP00DRAFT_390358</name>
</gene>
<sequence length="633" mass="70352">MEQQPQSASIRAKWAQSTLIRHLEREIADLDLPCDESDWAWVIPDPSLSPDGDNSCRRLLPRPPPTTRQPATTTDPEPLRICIIGAGITGLYLAMMLDSLQLPHLRYEILEASARVGGRVYTHRFGPGRAEYYDIGAMRFPKVNERPDPLAFDLFARCRTVLLPYDYQGQRCPAMFNGVWLLPGEQAGSDPDDDPFRLSVSEGGVVPDKTVAEGAPSILNRAFAPFIAALSEDFPKGFEELMKYDHMTTREFLQDILGLDFYSIWYMETVGSAAGLYDQSFTEAVLDAMDFDYPFENAESVDWYRVDGGTDRVIEHMHERVSVKPSLNARVTAIDYNPHARRHPMAVQVGDESQPRHYSAVFNTTSLPCLRRMALGPRVLRPGQQAAVSAVHYDASTKVAIKFRTAWWTQHCQILGGQASTDLPLRTCVYPSNEANPDGTESPGQDQCTVLLCSYTWGQDAQQMASLLHPDTSTATGVADFLCHNLALLHHNYIDPATGSSYGYPRMLAIIRQAYEGYHGYDWYANPHTAGAFAYFGPGQFRHFYPELVHPAAGGRMFLVGEACSAHHGWMAGALDSAYRGLVQLLQGLVAEGRVPADALRRVRETWGAAGEGEEIPEEIIAWQVFLAQMTAA</sequence>
<dbReference type="GO" id="GO:0001716">
    <property type="term" value="F:L-amino-acid oxidase activity"/>
    <property type="evidence" value="ECO:0007669"/>
    <property type="project" value="TreeGrafter"/>
</dbReference>
<evidence type="ECO:0000256" key="1">
    <source>
        <dbReference type="SAM" id="MobiDB-lite"/>
    </source>
</evidence>
<organism evidence="3 4">
    <name type="scientific">Aspergillus indologenus CBS 114.80</name>
    <dbReference type="NCBI Taxonomy" id="1450541"/>
    <lineage>
        <taxon>Eukaryota</taxon>
        <taxon>Fungi</taxon>
        <taxon>Dikarya</taxon>
        <taxon>Ascomycota</taxon>
        <taxon>Pezizomycotina</taxon>
        <taxon>Eurotiomycetes</taxon>
        <taxon>Eurotiomycetidae</taxon>
        <taxon>Eurotiales</taxon>
        <taxon>Aspergillaceae</taxon>
        <taxon>Aspergillus</taxon>
        <taxon>Aspergillus subgen. Circumdati</taxon>
    </lineage>
</organism>
<dbReference type="Gene3D" id="1.10.10.1620">
    <property type="match status" value="1"/>
</dbReference>
<keyword evidence="4" id="KW-1185">Reference proteome</keyword>
<dbReference type="EMBL" id="KZ825476">
    <property type="protein sequence ID" value="PYI34338.1"/>
    <property type="molecule type" value="Genomic_DNA"/>
</dbReference>
<dbReference type="InterPro" id="IPR036188">
    <property type="entry name" value="FAD/NAD-bd_sf"/>
</dbReference>
<feature type="domain" description="Amine oxidase" evidence="2">
    <location>
        <begin position="89"/>
        <end position="580"/>
    </location>
</feature>
<dbReference type="InterPro" id="IPR050281">
    <property type="entry name" value="Flavin_monoamine_oxidase"/>
</dbReference>
<proteinExistence type="predicted"/>
<protein>
    <submittedName>
        <fullName evidence="3">FAD/NAD(P)-binding domain-containing protein</fullName>
    </submittedName>
</protein>
<evidence type="ECO:0000259" key="2">
    <source>
        <dbReference type="Pfam" id="PF01593"/>
    </source>
</evidence>
<dbReference type="PANTHER" id="PTHR10742">
    <property type="entry name" value="FLAVIN MONOAMINE OXIDASE"/>
    <property type="match status" value="1"/>
</dbReference>
<dbReference type="Gene3D" id="3.50.50.60">
    <property type="entry name" value="FAD/NAD(P)-binding domain"/>
    <property type="match status" value="1"/>
</dbReference>
<dbReference type="GO" id="GO:0009063">
    <property type="term" value="P:amino acid catabolic process"/>
    <property type="evidence" value="ECO:0007669"/>
    <property type="project" value="TreeGrafter"/>
</dbReference>
<dbReference type="Gene3D" id="3.90.660.10">
    <property type="match status" value="1"/>
</dbReference>
<feature type="region of interest" description="Disordered" evidence="1">
    <location>
        <begin position="52"/>
        <end position="75"/>
    </location>
</feature>
<reference evidence="3 4" key="1">
    <citation type="submission" date="2018-02" db="EMBL/GenBank/DDBJ databases">
        <title>The genomes of Aspergillus section Nigri reveals drivers in fungal speciation.</title>
        <authorList>
            <consortium name="DOE Joint Genome Institute"/>
            <person name="Vesth T.C."/>
            <person name="Nybo J."/>
            <person name="Theobald S."/>
            <person name="Brandl J."/>
            <person name="Frisvad J.C."/>
            <person name="Nielsen K.F."/>
            <person name="Lyhne E.K."/>
            <person name="Kogle M.E."/>
            <person name="Kuo A."/>
            <person name="Riley R."/>
            <person name="Clum A."/>
            <person name="Nolan M."/>
            <person name="Lipzen A."/>
            <person name="Salamov A."/>
            <person name="Henrissat B."/>
            <person name="Wiebenga A."/>
            <person name="De vries R.P."/>
            <person name="Grigoriev I.V."/>
            <person name="Mortensen U.H."/>
            <person name="Andersen M.R."/>
            <person name="Baker S.E."/>
        </authorList>
    </citation>
    <scope>NUCLEOTIDE SEQUENCE [LARGE SCALE GENOMIC DNA]</scope>
    <source>
        <strain evidence="3 4">CBS 114.80</strain>
    </source>
</reference>
<dbReference type="Pfam" id="PF01593">
    <property type="entry name" value="Amino_oxidase"/>
    <property type="match status" value="1"/>
</dbReference>
<evidence type="ECO:0000313" key="3">
    <source>
        <dbReference type="EMBL" id="PYI34338.1"/>
    </source>
</evidence>